<dbReference type="Proteomes" id="UP000886829">
    <property type="component" value="Unassembled WGS sequence"/>
</dbReference>
<dbReference type="EMBL" id="DXEV01000001">
    <property type="protein sequence ID" value="HIX55848.1"/>
    <property type="molecule type" value="Genomic_DNA"/>
</dbReference>
<evidence type="ECO:0000313" key="2">
    <source>
        <dbReference type="Proteomes" id="UP000886829"/>
    </source>
</evidence>
<reference evidence="1" key="2">
    <citation type="submission" date="2021-04" db="EMBL/GenBank/DDBJ databases">
        <authorList>
            <person name="Gilroy R."/>
        </authorList>
    </citation>
    <scope>NUCLEOTIDE SEQUENCE</scope>
    <source>
        <strain evidence="1">USASDec5-558</strain>
    </source>
</reference>
<gene>
    <name evidence="1" type="ORF">H9850_00020</name>
</gene>
<reference evidence="1" key="1">
    <citation type="journal article" date="2021" name="PeerJ">
        <title>Extensive microbial diversity within the chicken gut microbiome revealed by metagenomics and culture.</title>
        <authorList>
            <person name="Gilroy R."/>
            <person name="Ravi A."/>
            <person name="Getino M."/>
            <person name="Pursley I."/>
            <person name="Horton D.L."/>
            <person name="Alikhan N.F."/>
            <person name="Baker D."/>
            <person name="Gharbi K."/>
            <person name="Hall N."/>
            <person name="Watson M."/>
            <person name="Adriaenssens E.M."/>
            <person name="Foster-Nyarko E."/>
            <person name="Jarju S."/>
            <person name="Secka A."/>
            <person name="Antonio M."/>
            <person name="Oren A."/>
            <person name="Chaudhuri R.R."/>
            <person name="La Ragione R."/>
            <person name="Hildebrand F."/>
            <person name="Pallen M.J."/>
        </authorList>
    </citation>
    <scope>NUCLEOTIDE SEQUENCE</scope>
    <source>
        <strain evidence="1">USASDec5-558</strain>
    </source>
</reference>
<sequence length="67" mass="7208">MTTAKIQSQTTAAHMLVAVDSRSIVISAIAINLRKGFQKLADYDCAALGIDIYQDQTCCVAFINKTG</sequence>
<proteinExistence type="predicted"/>
<accession>A0A9D1WB73</accession>
<name>A0A9D1WB73_9GAMM</name>
<evidence type="ECO:0000313" key="1">
    <source>
        <dbReference type="EMBL" id="HIX55848.1"/>
    </source>
</evidence>
<organism evidence="1 2">
    <name type="scientific">Candidatus Anaerobiospirillum pullistercoris</name>
    <dbReference type="NCBI Taxonomy" id="2838452"/>
    <lineage>
        <taxon>Bacteria</taxon>
        <taxon>Pseudomonadati</taxon>
        <taxon>Pseudomonadota</taxon>
        <taxon>Gammaproteobacteria</taxon>
        <taxon>Aeromonadales</taxon>
        <taxon>Succinivibrionaceae</taxon>
        <taxon>Anaerobiospirillum</taxon>
    </lineage>
</organism>
<comment type="caution">
    <text evidence="1">The sequence shown here is derived from an EMBL/GenBank/DDBJ whole genome shotgun (WGS) entry which is preliminary data.</text>
</comment>
<dbReference type="AlphaFoldDB" id="A0A9D1WB73"/>
<protein>
    <submittedName>
        <fullName evidence="1">Uncharacterized protein</fullName>
    </submittedName>
</protein>